<keyword evidence="3" id="KW-1185">Reference proteome</keyword>
<keyword evidence="1" id="KW-0472">Membrane</keyword>
<evidence type="ECO:0000313" key="3">
    <source>
        <dbReference type="Proteomes" id="UP001268089"/>
    </source>
</evidence>
<evidence type="ECO:0000313" key="2">
    <source>
        <dbReference type="EMBL" id="MDR7306360.1"/>
    </source>
</evidence>
<keyword evidence="1" id="KW-1133">Transmembrane helix</keyword>
<dbReference type="Proteomes" id="UP001268089">
    <property type="component" value="Unassembled WGS sequence"/>
</dbReference>
<sequence length="82" mass="9189">MNEELKALESMGLVLPSPAYLAGALLFGIVGYIAFRRGRKTTQPVLVWTGIALMLYPYAASETWLLWGIGLILTAWVYLKWN</sequence>
<comment type="caution">
    <text evidence="2">The sequence shown here is derived from an EMBL/GenBank/DDBJ whole genome shotgun (WGS) entry which is preliminary data.</text>
</comment>
<keyword evidence="1" id="KW-0812">Transmembrane</keyword>
<name>A0ABU1ZLD5_9BURK</name>
<evidence type="ECO:0000256" key="1">
    <source>
        <dbReference type="SAM" id="Phobius"/>
    </source>
</evidence>
<dbReference type="EMBL" id="JAVDXO010000003">
    <property type="protein sequence ID" value="MDR7306360.1"/>
    <property type="molecule type" value="Genomic_DNA"/>
</dbReference>
<evidence type="ECO:0008006" key="4">
    <source>
        <dbReference type="Google" id="ProtNLM"/>
    </source>
</evidence>
<accession>A0ABU1ZLD5</accession>
<feature type="transmembrane region" description="Helical" evidence="1">
    <location>
        <begin position="12"/>
        <end position="35"/>
    </location>
</feature>
<dbReference type="RefSeq" id="WP_310341339.1">
    <property type="nucleotide sequence ID" value="NZ_JAVDXO010000003.1"/>
</dbReference>
<organism evidence="2 3">
    <name type="scientific">Rhodoferax saidenbachensis</name>
    <dbReference type="NCBI Taxonomy" id="1484693"/>
    <lineage>
        <taxon>Bacteria</taxon>
        <taxon>Pseudomonadati</taxon>
        <taxon>Pseudomonadota</taxon>
        <taxon>Betaproteobacteria</taxon>
        <taxon>Burkholderiales</taxon>
        <taxon>Comamonadaceae</taxon>
        <taxon>Rhodoferax</taxon>
    </lineage>
</organism>
<gene>
    <name evidence="2" type="ORF">J2X15_001643</name>
</gene>
<reference evidence="2 3" key="1">
    <citation type="submission" date="2023-07" db="EMBL/GenBank/DDBJ databases">
        <title>Sorghum-associated microbial communities from plants grown in Nebraska, USA.</title>
        <authorList>
            <person name="Schachtman D."/>
        </authorList>
    </citation>
    <scope>NUCLEOTIDE SEQUENCE [LARGE SCALE GENOMIC DNA]</scope>
    <source>
        <strain evidence="2 3">BE308</strain>
    </source>
</reference>
<feature type="transmembrane region" description="Helical" evidence="1">
    <location>
        <begin position="42"/>
        <end position="58"/>
    </location>
</feature>
<proteinExistence type="predicted"/>
<protein>
    <recommendedName>
        <fullName evidence="4">Amino acid transport protein</fullName>
    </recommendedName>
</protein>